<evidence type="ECO:0000256" key="2">
    <source>
        <dbReference type="SAM" id="MobiDB-lite"/>
    </source>
</evidence>
<accession>D8RPC0</accession>
<reference evidence="4 5" key="1">
    <citation type="journal article" date="2011" name="Science">
        <title>The Selaginella genome identifies genetic changes associated with the evolution of vascular plants.</title>
        <authorList>
            <person name="Banks J.A."/>
            <person name="Nishiyama T."/>
            <person name="Hasebe M."/>
            <person name="Bowman J.L."/>
            <person name="Gribskov M."/>
            <person name="dePamphilis C."/>
            <person name="Albert V.A."/>
            <person name="Aono N."/>
            <person name="Aoyama T."/>
            <person name="Ambrose B.A."/>
            <person name="Ashton N.W."/>
            <person name="Axtell M.J."/>
            <person name="Barker E."/>
            <person name="Barker M.S."/>
            <person name="Bennetzen J.L."/>
            <person name="Bonawitz N.D."/>
            <person name="Chapple C."/>
            <person name="Cheng C."/>
            <person name="Correa L.G."/>
            <person name="Dacre M."/>
            <person name="DeBarry J."/>
            <person name="Dreyer I."/>
            <person name="Elias M."/>
            <person name="Engstrom E.M."/>
            <person name="Estelle M."/>
            <person name="Feng L."/>
            <person name="Finet C."/>
            <person name="Floyd S.K."/>
            <person name="Frommer W.B."/>
            <person name="Fujita T."/>
            <person name="Gramzow L."/>
            <person name="Gutensohn M."/>
            <person name="Harholt J."/>
            <person name="Hattori M."/>
            <person name="Heyl A."/>
            <person name="Hirai T."/>
            <person name="Hiwatashi Y."/>
            <person name="Ishikawa M."/>
            <person name="Iwata M."/>
            <person name="Karol K.G."/>
            <person name="Koehler B."/>
            <person name="Kolukisaoglu U."/>
            <person name="Kubo M."/>
            <person name="Kurata T."/>
            <person name="Lalonde S."/>
            <person name="Li K."/>
            <person name="Li Y."/>
            <person name="Litt A."/>
            <person name="Lyons E."/>
            <person name="Manning G."/>
            <person name="Maruyama T."/>
            <person name="Michael T.P."/>
            <person name="Mikami K."/>
            <person name="Miyazaki S."/>
            <person name="Morinaga S."/>
            <person name="Murata T."/>
            <person name="Mueller-Roeber B."/>
            <person name="Nelson D.R."/>
            <person name="Obara M."/>
            <person name="Oguri Y."/>
            <person name="Olmstead R.G."/>
            <person name="Onodera N."/>
            <person name="Petersen B.L."/>
            <person name="Pils B."/>
            <person name="Prigge M."/>
            <person name="Rensing S.A."/>
            <person name="Riano-Pachon D.M."/>
            <person name="Roberts A.W."/>
            <person name="Sato Y."/>
            <person name="Scheller H.V."/>
            <person name="Schulz B."/>
            <person name="Schulz C."/>
            <person name="Shakirov E.V."/>
            <person name="Shibagaki N."/>
            <person name="Shinohara N."/>
            <person name="Shippen D.E."/>
            <person name="Soerensen I."/>
            <person name="Sotooka R."/>
            <person name="Sugimoto N."/>
            <person name="Sugita M."/>
            <person name="Sumikawa N."/>
            <person name="Tanurdzic M."/>
            <person name="Theissen G."/>
            <person name="Ulvskov P."/>
            <person name="Wakazuki S."/>
            <person name="Weng J.K."/>
            <person name="Willats W.W."/>
            <person name="Wipf D."/>
            <person name="Wolf P.G."/>
            <person name="Yang L."/>
            <person name="Zimmer A.D."/>
            <person name="Zhu Q."/>
            <person name="Mitros T."/>
            <person name="Hellsten U."/>
            <person name="Loque D."/>
            <person name="Otillar R."/>
            <person name="Salamov A."/>
            <person name="Schmutz J."/>
            <person name="Shapiro H."/>
            <person name="Lindquist E."/>
            <person name="Lucas S."/>
            <person name="Rokhsar D."/>
            <person name="Grigoriev I.V."/>
        </authorList>
    </citation>
    <scope>NUCLEOTIDE SEQUENCE [LARGE SCALE GENOMIC DNA]</scope>
</reference>
<feature type="region of interest" description="Disordered" evidence="2">
    <location>
        <begin position="1"/>
        <end position="27"/>
    </location>
</feature>
<dbReference type="AlphaFoldDB" id="D8RPC0"/>
<dbReference type="InParanoid" id="D8RPC0"/>
<organism evidence="5">
    <name type="scientific">Selaginella moellendorffii</name>
    <name type="common">Spikemoss</name>
    <dbReference type="NCBI Taxonomy" id="88036"/>
    <lineage>
        <taxon>Eukaryota</taxon>
        <taxon>Viridiplantae</taxon>
        <taxon>Streptophyta</taxon>
        <taxon>Embryophyta</taxon>
        <taxon>Tracheophyta</taxon>
        <taxon>Lycopodiopsida</taxon>
        <taxon>Selaginellales</taxon>
        <taxon>Selaginellaceae</taxon>
        <taxon>Selaginella</taxon>
    </lineage>
</organism>
<evidence type="ECO:0000313" key="4">
    <source>
        <dbReference type="EMBL" id="EFJ26013.1"/>
    </source>
</evidence>
<feature type="region of interest" description="Disordered" evidence="2">
    <location>
        <begin position="391"/>
        <end position="462"/>
    </location>
</feature>
<feature type="coiled-coil region" evidence="1">
    <location>
        <begin position="183"/>
        <end position="236"/>
    </location>
</feature>
<dbReference type="PANTHER" id="PTHR47458">
    <property type="entry name" value="SMAD/FHA DOMAIN-CONTAINING PROTEIN"/>
    <property type="match status" value="1"/>
</dbReference>
<evidence type="ECO:0000313" key="5">
    <source>
        <dbReference type="Proteomes" id="UP000001514"/>
    </source>
</evidence>
<feature type="compositionally biased region" description="Basic and acidic residues" evidence="2">
    <location>
        <begin position="1"/>
        <end position="16"/>
    </location>
</feature>
<gene>
    <name evidence="4" type="ORF">SELMODRAFT_413402</name>
</gene>
<dbReference type="Gramene" id="EFJ26013">
    <property type="protein sequence ID" value="EFJ26013"/>
    <property type="gene ID" value="SELMODRAFT_413402"/>
</dbReference>
<dbReference type="Proteomes" id="UP000001514">
    <property type="component" value="Unassembled WGS sequence"/>
</dbReference>
<dbReference type="STRING" id="88036.D8RPC0"/>
<dbReference type="EMBL" id="GL377585">
    <property type="protein sequence ID" value="EFJ26013.1"/>
    <property type="molecule type" value="Genomic_DNA"/>
</dbReference>
<keyword evidence="1" id="KW-0175">Coiled coil</keyword>
<dbReference type="InterPro" id="IPR000253">
    <property type="entry name" value="FHA_dom"/>
</dbReference>
<sequence>MPPGSDRSDRSHRAADEAVGEQNSNPWGALVAVSESAKQRDRADMMLWRPEHMLGRTVREKEFLFSEPGISGLHCTISRRKADGEEGFVTYIKDSSLNGTNVNGRKLTKNVEAVLKDGDLVSLLYVSNLYSYLYRDLASAKRKAVSGENDENKRPKKDKGIQICEPLAAHGGTQDAGLELRTAEEYKMKLEEALRENAALTETLEKKLQEEKEKWEDEKRREAEALEQKTADLTKAINKEKGLSDYLKEELRKIRQRIDEILEYARKTNNSSDGAENAASVEGQLNERDALRFDCFFLPYCFLIYTVTVTTREIRVNARGLDPGMMEAVAGPSRYRGEDSSGLPGAGAAHGDAALDVRYKEVKLTTSESMPYVPEDSDEVRNKLRRAAAPLTSADLRANESLPETSNDEEANVGGRGGENLASVAPAAAQATRRGRRHSSDVRSDARSPVPGDEVVGPMPAEQGQGEDVALVEGPRVLQAGAGVLAAAAAQAGHGGSQVGNSDTQPGGAHPVEELLGYSQTQQLEEFTQFGPALPQRPPRPRMIQTDRCGTYFFITSFSEIEKRTLHSGIGLMG</sequence>
<protein>
    <recommendedName>
        <fullName evidence="3">FHA domain-containing protein</fullName>
    </recommendedName>
</protein>
<dbReference type="HOGENOM" id="CLU_495592_0_0_1"/>
<keyword evidence="5" id="KW-1185">Reference proteome</keyword>
<dbReference type="InterPro" id="IPR008984">
    <property type="entry name" value="SMAD_FHA_dom_sf"/>
</dbReference>
<evidence type="ECO:0000259" key="3">
    <source>
        <dbReference type="PROSITE" id="PS50006"/>
    </source>
</evidence>
<dbReference type="Pfam" id="PF00498">
    <property type="entry name" value="FHA"/>
    <property type="match status" value="1"/>
</dbReference>
<dbReference type="KEGG" id="smo:SELMODRAFT_413402"/>
<name>D8RPC0_SELML</name>
<dbReference type="PROSITE" id="PS50006">
    <property type="entry name" value="FHA_DOMAIN"/>
    <property type="match status" value="1"/>
</dbReference>
<dbReference type="PANTHER" id="PTHR47458:SF1">
    <property type="entry name" value="SMAD_FHA DOMAIN-CONTAINING PROTEIN"/>
    <property type="match status" value="1"/>
</dbReference>
<feature type="domain" description="FHA" evidence="3">
    <location>
        <begin position="52"/>
        <end position="107"/>
    </location>
</feature>
<dbReference type="eggNOG" id="ENOG502QSZQ">
    <property type="taxonomic scope" value="Eukaryota"/>
</dbReference>
<evidence type="ECO:0000256" key="1">
    <source>
        <dbReference type="SAM" id="Coils"/>
    </source>
</evidence>
<proteinExistence type="predicted"/>
<dbReference type="SMART" id="SM00240">
    <property type="entry name" value="FHA"/>
    <property type="match status" value="1"/>
</dbReference>
<dbReference type="SUPFAM" id="SSF49879">
    <property type="entry name" value="SMAD/FHA domain"/>
    <property type="match status" value="1"/>
</dbReference>
<dbReference type="Gene3D" id="2.60.200.20">
    <property type="match status" value="1"/>
</dbReference>